<feature type="transmembrane region" description="Helical" evidence="3">
    <location>
        <begin position="41"/>
        <end position="62"/>
    </location>
</feature>
<dbReference type="Pfam" id="PF25917">
    <property type="entry name" value="BSH_RND"/>
    <property type="match status" value="1"/>
</dbReference>
<dbReference type="Gene3D" id="1.10.287.470">
    <property type="entry name" value="Helix hairpin bin"/>
    <property type="match status" value="1"/>
</dbReference>
<dbReference type="EMBL" id="QNRK01000016">
    <property type="protein sequence ID" value="RBP11434.1"/>
    <property type="molecule type" value="Genomic_DNA"/>
</dbReference>
<feature type="region of interest" description="Disordered" evidence="2">
    <location>
        <begin position="1"/>
        <end position="34"/>
    </location>
</feature>
<dbReference type="RefSeq" id="WP_113890217.1">
    <property type="nucleotide sequence ID" value="NZ_QNRK01000016.1"/>
</dbReference>
<dbReference type="AlphaFoldDB" id="A0A366F9U5"/>
<feature type="domain" description="Multidrug resistance protein MdtA-like barrel-sandwich hybrid" evidence="4">
    <location>
        <begin position="83"/>
        <end position="364"/>
    </location>
</feature>
<name>A0A366F9U5_9HYPH</name>
<evidence type="ECO:0000259" key="4">
    <source>
        <dbReference type="Pfam" id="PF25917"/>
    </source>
</evidence>
<evidence type="ECO:0000313" key="5">
    <source>
        <dbReference type="EMBL" id="RBP11434.1"/>
    </source>
</evidence>
<keyword evidence="3" id="KW-0812">Transmembrane</keyword>
<dbReference type="Gene3D" id="2.40.30.170">
    <property type="match status" value="1"/>
</dbReference>
<accession>A0A366F9U5</accession>
<dbReference type="PANTHER" id="PTHR30386">
    <property type="entry name" value="MEMBRANE FUSION SUBUNIT OF EMRAB-TOLC MULTIDRUG EFFLUX PUMP"/>
    <property type="match status" value="1"/>
</dbReference>
<keyword evidence="6" id="KW-1185">Reference proteome</keyword>
<dbReference type="InterPro" id="IPR050739">
    <property type="entry name" value="MFP"/>
</dbReference>
<sequence>MSEQNHEKIAGARVDAAESTPSSPAPPVPAEKPKSTRRRKILLAAIGALILAGAVWFGVPWVQTALATVSTDDAYVNGHVTFVAARVRGQVARVLVDDNNRVRKGDLLVGLDKEPFQIAVAIKKAAVDTATADLQVAKAKVRGLEAEANSRRWTLQHAFEDVDNQVALLRARVADVDKSKAQLALAQVDFDRAAKLVATGDTPRSEYDRRQAALLAARADVTAALADVRQIRASLGLPAQSDGEDLGRVPPNLDQTFSSVLQAQAGVIQSAAQLGVIHSFEETPKQMLDGFEKEGDINSVFTRLAADAPDVKQAEARLEVARRDLAQAELDLDYCDVVAEIDGVITRRNVNPGDNVQVGQSLMAIRSLDEIWIDANFKETQLGDLRIGQPVDLHVDMYGGRHVFKGRISGFTEGTGSTLALLPAENATGNFVKVVQRLPVRIDLENYDPDKNPLFIGTSVVPYVYFKEPPAGPDAGKYLQASMPDSQAGGSIANPPGAPK</sequence>
<proteinExistence type="predicted"/>
<dbReference type="Gene3D" id="2.40.50.100">
    <property type="match status" value="1"/>
</dbReference>
<evidence type="ECO:0000256" key="2">
    <source>
        <dbReference type="SAM" id="MobiDB-lite"/>
    </source>
</evidence>
<dbReference type="PANTHER" id="PTHR30386:SF19">
    <property type="entry name" value="MULTIDRUG EXPORT PROTEIN EMRA-RELATED"/>
    <property type="match status" value="1"/>
</dbReference>
<comment type="subcellular location">
    <subcellularLocation>
        <location evidence="1">Cell envelope</location>
    </subcellularLocation>
</comment>
<reference evidence="5 6" key="1">
    <citation type="submission" date="2018-06" db="EMBL/GenBank/DDBJ databases">
        <title>Genomic Encyclopedia of Type Strains, Phase IV (KMG-IV): sequencing the most valuable type-strain genomes for metagenomic binning, comparative biology and taxonomic classification.</title>
        <authorList>
            <person name="Goeker M."/>
        </authorList>
    </citation>
    <scope>NUCLEOTIDE SEQUENCE [LARGE SCALE GENOMIC DNA]</scope>
    <source>
        <strain evidence="5 6">DSM 24875</strain>
    </source>
</reference>
<evidence type="ECO:0000256" key="3">
    <source>
        <dbReference type="SAM" id="Phobius"/>
    </source>
</evidence>
<feature type="compositionally biased region" description="Basic and acidic residues" evidence="2">
    <location>
        <begin position="1"/>
        <end position="10"/>
    </location>
</feature>
<keyword evidence="3" id="KW-1133">Transmembrane helix</keyword>
<dbReference type="InterPro" id="IPR058625">
    <property type="entry name" value="MdtA-like_BSH"/>
</dbReference>
<dbReference type="GO" id="GO:0055085">
    <property type="term" value="P:transmembrane transport"/>
    <property type="evidence" value="ECO:0007669"/>
    <property type="project" value="InterPro"/>
</dbReference>
<protein>
    <submittedName>
        <fullName evidence="5">Membrane fusion protein (Multidrug efflux system)</fullName>
    </submittedName>
</protein>
<dbReference type="Proteomes" id="UP000253529">
    <property type="component" value="Unassembled WGS sequence"/>
</dbReference>
<feature type="region of interest" description="Disordered" evidence="2">
    <location>
        <begin position="475"/>
        <end position="500"/>
    </location>
</feature>
<dbReference type="OrthoDB" id="9811754at2"/>
<organism evidence="5 6">
    <name type="scientific">Roseiarcus fermentans</name>
    <dbReference type="NCBI Taxonomy" id="1473586"/>
    <lineage>
        <taxon>Bacteria</taxon>
        <taxon>Pseudomonadati</taxon>
        <taxon>Pseudomonadota</taxon>
        <taxon>Alphaproteobacteria</taxon>
        <taxon>Hyphomicrobiales</taxon>
        <taxon>Roseiarcaceae</taxon>
        <taxon>Roseiarcus</taxon>
    </lineage>
</organism>
<dbReference type="GO" id="GO:0030313">
    <property type="term" value="C:cell envelope"/>
    <property type="evidence" value="ECO:0007669"/>
    <property type="project" value="UniProtKB-SubCell"/>
</dbReference>
<keyword evidence="3" id="KW-0472">Membrane</keyword>
<dbReference type="SUPFAM" id="SSF111369">
    <property type="entry name" value="HlyD-like secretion proteins"/>
    <property type="match status" value="3"/>
</dbReference>
<gene>
    <name evidence="5" type="ORF">DFR50_116129</name>
</gene>
<evidence type="ECO:0000313" key="6">
    <source>
        <dbReference type="Proteomes" id="UP000253529"/>
    </source>
</evidence>
<evidence type="ECO:0000256" key="1">
    <source>
        <dbReference type="ARBA" id="ARBA00004196"/>
    </source>
</evidence>
<comment type="caution">
    <text evidence="5">The sequence shown here is derived from an EMBL/GenBank/DDBJ whole genome shotgun (WGS) entry which is preliminary data.</text>
</comment>